<name>A0A8J5N6U3_HOMAM</name>
<evidence type="ECO:0000313" key="2">
    <source>
        <dbReference type="Proteomes" id="UP000747542"/>
    </source>
</evidence>
<organism evidence="1 2">
    <name type="scientific">Homarus americanus</name>
    <name type="common">American lobster</name>
    <dbReference type="NCBI Taxonomy" id="6706"/>
    <lineage>
        <taxon>Eukaryota</taxon>
        <taxon>Metazoa</taxon>
        <taxon>Ecdysozoa</taxon>
        <taxon>Arthropoda</taxon>
        <taxon>Crustacea</taxon>
        <taxon>Multicrustacea</taxon>
        <taxon>Malacostraca</taxon>
        <taxon>Eumalacostraca</taxon>
        <taxon>Eucarida</taxon>
        <taxon>Decapoda</taxon>
        <taxon>Pleocyemata</taxon>
        <taxon>Astacidea</taxon>
        <taxon>Nephropoidea</taxon>
        <taxon>Nephropidae</taxon>
        <taxon>Homarus</taxon>
    </lineage>
</organism>
<dbReference type="AlphaFoldDB" id="A0A8J5N6U3"/>
<gene>
    <name evidence="1" type="ORF">Hamer_G003201</name>
</gene>
<sequence length="147" mass="16570">MKFGTSKSRKYIPAQLGNNMLTTLPAFNALTGSDSTSLFASHTKKYCWNVFKEHQNLLKLLGKGDLCEKAVRDTEEFICRVSKCNAANSVDRARFILFGRAHPLETLPPTCDTLSFHIKRKHYQPSSWQQAGMQFPCCPLLRQGDGD</sequence>
<reference evidence="1" key="1">
    <citation type="journal article" date="2021" name="Sci. Adv.">
        <title>The American lobster genome reveals insights on longevity, neural, and immune adaptations.</title>
        <authorList>
            <person name="Polinski J.M."/>
            <person name="Zimin A.V."/>
            <person name="Clark K.F."/>
            <person name="Kohn A.B."/>
            <person name="Sadowski N."/>
            <person name="Timp W."/>
            <person name="Ptitsyn A."/>
            <person name="Khanna P."/>
            <person name="Romanova D.Y."/>
            <person name="Williams P."/>
            <person name="Greenwood S.J."/>
            <person name="Moroz L.L."/>
            <person name="Walt D.R."/>
            <person name="Bodnar A.G."/>
        </authorList>
    </citation>
    <scope>NUCLEOTIDE SEQUENCE</scope>
    <source>
        <strain evidence="1">GMGI-L3</strain>
    </source>
</reference>
<evidence type="ECO:0000313" key="1">
    <source>
        <dbReference type="EMBL" id="KAG7174277.1"/>
    </source>
</evidence>
<comment type="caution">
    <text evidence="1">The sequence shown here is derived from an EMBL/GenBank/DDBJ whole genome shotgun (WGS) entry which is preliminary data.</text>
</comment>
<accession>A0A8J5N6U3</accession>
<protein>
    <submittedName>
        <fullName evidence="1">Uncharacterized protein</fullName>
    </submittedName>
</protein>
<dbReference type="Proteomes" id="UP000747542">
    <property type="component" value="Unassembled WGS sequence"/>
</dbReference>
<keyword evidence="2" id="KW-1185">Reference proteome</keyword>
<proteinExistence type="predicted"/>
<dbReference type="EMBL" id="JAHLQT010007678">
    <property type="protein sequence ID" value="KAG7174277.1"/>
    <property type="molecule type" value="Genomic_DNA"/>
</dbReference>